<evidence type="ECO:0000313" key="2">
    <source>
        <dbReference type="EMBL" id="QPX76900.1"/>
    </source>
</evidence>
<feature type="region of interest" description="Disordered" evidence="1">
    <location>
        <begin position="1"/>
        <end position="29"/>
    </location>
</feature>
<sequence>MLLIDEPEDRGAFQQEDPSDFTGNQPVNS</sequence>
<dbReference type="Proteomes" id="UP000595230">
    <property type="component" value="Segment"/>
</dbReference>
<reference evidence="2 3" key="1">
    <citation type="submission" date="2020-09" db="EMBL/GenBank/DDBJ databases">
        <authorList>
            <person name="Bustos Y."/>
            <person name="Adams S."/>
            <person name="Bishop E."/>
            <person name="Cobbley H."/>
            <person name="Haycock D."/>
            <person name="Hoopes M."/>
            <person name="Newey C."/>
            <person name="Thompson D."/>
            <person name="Carr E."/>
            <person name="Breakwell D.P."/>
            <person name="Grose J.H."/>
        </authorList>
    </citation>
    <scope>NUCLEOTIDE SEQUENCE [LARGE SCALE GENOMIC DNA]</scope>
</reference>
<protein>
    <submittedName>
        <fullName evidence="2">PLxRFG domain-containing protein</fullName>
    </submittedName>
</protein>
<organism evidence="2 3">
    <name type="scientific">Serratia phage vB_SmaM_Yaphecito</name>
    <dbReference type="NCBI Taxonomy" id="2777368"/>
    <lineage>
        <taxon>Viruses</taxon>
        <taxon>Duplodnaviria</taxon>
        <taxon>Heunggongvirae</taxon>
        <taxon>Uroviricota</taxon>
        <taxon>Caudoviricetes</taxon>
        <taxon>Chimalliviridae</taxon>
        <taxon>Moabitevirus</taxon>
        <taxon>Moabitevirus moabite</taxon>
    </lineage>
</organism>
<name>A0A7T3TLY6_9CAUD</name>
<accession>A0A7T3TLY6</accession>
<proteinExistence type="predicted"/>
<evidence type="ECO:0000256" key="1">
    <source>
        <dbReference type="SAM" id="MobiDB-lite"/>
    </source>
</evidence>
<evidence type="ECO:0000313" key="3">
    <source>
        <dbReference type="Proteomes" id="UP000595230"/>
    </source>
</evidence>
<dbReference type="EMBL" id="MW021758">
    <property type="protein sequence ID" value="QPX76900.1"/>
    <property type="molecule type" value="Genomic_DNA"/>
</dbReference>